<dbReference type="GO" id="GO:0005739">
    <property type="term" value="C:mitochondrion"/>
    <property type="evidence" value="ECO:0007669"/>
    <property type="project" value="TreeGrafter"/>
</dbReference>
<name>A0A6P5EQ11_ANACO</name>
<dbReference type="Proteomes" id="UP000515123">
    <property type="component" value="Linkage group 3"/>
</dbReference>
<dbReference type="InterPro" id="IPR043459">
    <property type="entry name" value="NFD6/NOXY2-like"/>
</dbReference>
<dbReference type="PANTHER" id="PTHR33156:SF9">
    <property type="entry name" value="PROTEIN NUCLEAR FUSION DEFECTIVE 6, CHLOROPLASTIC_MITOCHONDRIAL"/>
    <property type="match status" value="1"/>
</dbReference>
<proteinExistence type="predicted"/>
<evidence type="ECO:0000313" key="3">
    <source>
        <dbReference type="RefSeq" id="XP_020085587.1"/>
    </source>
</evidence>
<dbReference type="Gramene" id="Aco012818.1.mrna1">
    <property type="protein sequence ID" value="Aco012818.1.mrna1"/>
    <property type="gene ID" value="Aco012818.1.path1"/>
</dbReference>
<accession>A0A6P5EQ11</accession>
<dbReference type="RefSeq" id="XP_020085587.1">
    <property type="nucleotide sequence ID" value="XM_020229998.1"/>
</dbReference>
<protein>
    <submittedName>
        <fullName evidence="3">Protein NUCLEAR FUSION DEFECTIVE 6, chloroplastic/mitochondrial-like isoform X4</fullName>
    </submittedName>
</protein>
<reference evidence="3" key="2">
    <citation type="submission" date="2025-08" db="UniProtKB">
        <authorList>
            <consortium name="RefSeq"/>
        </authorList>
    </citation>
    <scope>IDENTIFICATION</scope>
    <source>
        <tissue evidence="3">Leaf</tissue>
    </source>
</reference>
<dbReference type="GeneID" id="109708304"/>
<keyword evidence="2" id="KW-1185">Reference proteome</keyword>
<gene>
    <name evidence="3" type="primary">LOC109708304</name>
</gene>
<dbReference type="PANTHER" id="PTHR33156">
    <property type="entry name" value="OS02G0230000 PROTEIN"/>
    <property type="match status" value="1"/>
</dbReference>
<sequence>MASTFVRSVARISSSSIRSRVSNASSAAARPFSLPAPSPSTSASSRIRRVAFVSRTPVELGSCGGASLFPLHSAVAAARLTSRLSTTSRSCRALTQGILCRTYPGL</sequence>
<reference evidence="2" key="1">
    <citation type="journal article" date="2015" name="Nat. Genet.">
        <title>The pineapple genome and the evolution of CAM photosynthesis.</title>
        <authorList>
            <person name="Ming R."/>
            <person name="VanBuren R."/>
            <person name="Wai C.M."/>
            <person name="Tang H."/>
            <person name="Schatz M.C."/>
            <person name="Bowers J.E."/>
            <person name="Lyons E."/>
            <person name="Wang M.L."/>
            <person name="Chen J."/>
            <person name="Biggers E."/>
            <person name="Zhang J."/>
            <person name="Huang L."/>
            <person name="Zhang L."/>
            <person name="Miao W."/>
            <person name="Zhang J."/>
            <person name="Ye Z."/>
            <person name="Miao C."/>
            <person name="Lin Z."/>
            <person name="Wang H."/>
            <person name="Zhou H."/>
            <person name="Yim W.C."/>
            <person name="Priest H.D."/>
            <person name="Zheng C."/>
            <person name="Woodhouse M."/>
            <person name="Edger P.P."/>
            <person name="Guyot R."/>
            <person name="Guo H.B."/>
            <person name="Guo H."/>
            <person name="Zheng G."/>
            <person name="Singh R."/>
            <person name="Sharma A."/>
            <person name="Min X."/>
            <person name="Zheng Y."/>
            <person name="Lee H."/>
            <person name="Gurtowski J."/>
            <person name="Sedlazeck F.J."/>
            <person name="Harkess A."/>
            <person name="McKain M.R."/>
            <person name="Liao Z."/>
            <person name="Fang J."/>
            <person name="Liu J."/>
            <person name="Zhang X."/>
            <person name="Zhang Q."/>
            <person name="Hu W."/>
            <person name="Qin Y."/>
            <person name="Wang K."/>
            <person name="Chen L.Y."/>
            <person name="Shirley N."/>
            <person name="Lin Y.R."/>
            <person name="Liu L.Y."/>
            <person name="Hernandez A.G."/>
            <person name="Wright C.L."/>
            <person name="Bulone V."/>
            <person name="Tuskan G.A."/>
            <person name="Heath K."/>
            <person name="Zee F."/>
            <person name="Moore P.H."/>
            <person name="Sunkar R."/>
            <person name="Leebens-Mack J.H."/>
            <person name="Mockler T."/>
            <person name="Bennetzen J.L."/>
            <person name="Freeling M."/>
            <person name="Sankoff D."/>
            <person name="Paterson A.H."/>
            <person name="Zhu X."/>
            <person name="Yang X."/>
            <person name="Smith J.A."/>
            <person name="Cushman J.C."/>
            <person name="Paull R.E."/>
            <person name="Yu Q."/>
        </authorList>
    </citation>
    <scope>NUCLEOTIDE SEQUENCE [LARGE SCALE GENOMIC DNA]</scope>
    <source>
        <strain evidence="2">cv. F153</strain>
    </source>
</reference>
<evidence type="ECO:0000256" key="1">
    <source>
        <dbReference type="SAM" id="MobiDB-lite"/>
    </source>
</evidence>
<feature type="region of interest" description="Disordered" evidence="1">
    <location>
        <begin position="16"/>
        <end position="43"/>
    </location>
</feature>
<organism evidence="2 3">
    <name type="scientific">Ananas comosus</name>
    <name type="common">Pineapple</name>
    <name type="synonym">Ananas ananas</name>
    <dbReference type="NCBI Taxonomy" id="4615"/>
    <lineage>
        <taxon>Eukaryota</taxon>
        <taxon>Viridiplantae</taxon>
        <taxon>Streptophyta</taxon>
        <taxon>Embryophyta</taxon>
        <taxon>Tracheophyta</taxon>
        <taxon>Spermatophyta</taxon>
        <taxon>Magnoliopsida</taxon>
        <taxon>Liliopsida</taxon>
        <taxon>Poales</taxon>
        <taxon>Bromeliaceae</taxon>
        <taxon>Bromelioideae</taxon>
        <taxon>Ananas</taxon>
    </lineage>
</organism>
<evidence type="ECO:0000313" key="2">
    <source>
        <dbReference type="Proteomes" id="UP000515123"/>
    </source>
</evidence>
<dbReference type="AlphaFoldDB" id="A0A6P5EQ11"/>